<dbReference type="InterPro" id="IPR040442">
    <property type="entry name" value="Pyrv_kinase-like_dom_sf"/>
</dbReference>
<dbReference type="PANTHER" id="PTHR42905">
    <property type="entry name" value="PHOSPHOENOLPYRUVATE CARBOXYLASE"/>
    <property type="match status" value="1"/>
</dbReference>
<dbReference type="InterPro" id="IPR015813">
    <property type="entry name" value="Pyrv/PenolPyrv_kinase-like_dom"/>
</dbReference>
<evidence type="ECO:0000313" key="2">
    <source>
        <dbReference type="Proteomes" id="UP001083770"/>
    </source>
</evidence>
<gene>
    <name evidence="1" type="ORF">O4G74_12360</name>
</gene>
<keyword evidence="2" id="KW-1185">Reference proteome</keyword>
<dbReference type="RefSeq" id="WP_269402918.1">
    <property type="nucleotide sequence ID" value="NZ_JAPWGW010000004.1"/>
</dbReference>
<dbReference type="PANTHER" id="PTHR42905:SF16">
    <property type="entry name" value="CARBOXYPHOSPHONOENOLPYRUVATE PHOSPHONOMUTASE-LIKE PROTEIN (AFU_ORTHOLOGUE AFUA_5G07230)"/>
    <property type="match status" value="1"/>
</dbReference>
<dbReference type="InterPro" id="IPR039556">
    <property type="entry name" value="ICL/PEPM"/>
</dbReference>
<organism evidence="1 2">
    <name type="scientific">Henriciella marina</name>
    <dbReference type="NCBI Taxonomy" id="453851"/>
    <lineage>
        <taxon>Bacteria</taxon>
        <taxon>Pseudomonadati</taxon>
        <taxon>Pseudomonadota</taxon>
        <taxon>Alphaproteobacteria</taxon>
        <taxon>Hyphomonadales</taxon>
        <taxon>Hyphomonadaceae</taxon>
        <taxon>Henriciella</taxon>
    </lineage>
</organism>
<dbReference type="Pfam" id="PF13714">
    <property type="entry name" value="PEP_mutase"/>
    <property type="match status" value="1"/>
</dbReference>
<dbReference type="GO" id="GO:0016829">
    <property type="term" value="F:lyase activity"/>
    <property type="evidence" value="ECO:0007669"/>
    <property type="project" value="UniProtKB-KW"/>
</dbReference>
<dbReference type="Gene3D" id="3.20.20.60">
    <property type="entry name" value="Phosphoenolpyruvate-binding domains"/>
    <property type="match status" value="1"/>
</dbReference>
<name>A0ABT4LXJ7_9PROT</name>
<evidence type="ECO:0000313" key="1">
    <source>
        <dbReference type="EMBL" id="MCZ4298853.1"/>
    </source>
</evidence>
<dbReference type="CDD" id="cd00377">
    <property type="entry name" value="ICL_PEPM"/>
    <property type="match status" value="1"/>
</dbReference>
<reference evidence="1" key="1">
    <citation type="submission" date="2022-12" db="EMBL/GenBank/DDBJ databases">
        <title>Bacterial isolates from different developmental stages of Nematostella vectensis.</title>
        <authorList>
            <person name="Fraune S."/>
        </authorList>
    </citation>
    <scope>NUCLEOTIDE SEQUENCE</scope>
    <source>
        <strain evidence="1">G21632-S1</strain>
    </source>
</reference>
<accession>A0ABT4LXJ7</accession>
<proteinExistence type="predicted"/>
<dbReference type="Proteomes" id="UP001083770">
    <property type="component" value="Unassembled WGS sequence"/>
</dbReference>
<protein>
    <submittedName>
        <fullName evidence="1">Isocitrate lyase/phosphoenolpyruvate mutase family protein</fullName>
    </submittedName>
</protein>
<sequence length="274" mass="29013">MTDQHRKAEAFQALQREGCFIIPNPWDVGSAKILQGMGLKALATTSAGFATSLGLQDYEVTRDMVLAHAKALCDATKIPVTADLENGFGDAPDTCAETIRLAAEAGLVGGSVEDFSSELGEQYDLEQSRDRVAAAAEAARSLPFRFTLTARAENFFTGLPDLADTIRRLQAYQEAGADVLYAPGLRSLEDIRSVLASIDRPLNVLMGPFDGFVSVADLAALGIRRISLGSSLSNAAHGALVRAGRELLETGTFGYAKDGVDGTELAAIMTPDNA</sequence>
<keyword evidence="1" id="KW-0456">Lyase</keyword>
<dbReference type="SUPFAM" id="SSF51621">
    <property type="entry name" value="Phosphoenolpyruvate/pyruvate domain"/>
    <property type="match status" value="1"/>
</dbReference>
<comment type="caution">
    <text evidence="1">The sequence shown here is derived from an EMBL/GenBank/DDBJ whole genome shotgun (WGS) entry which is preliminary data.</text>
</comment>
<dbReference type="EMBL" id="JAPWGW010000004">
    <property type="protein sequence ID" value="MCZ4298853.1"/>
    <property type="molecule type" value="Genomic_DNA"/>
</dbReference>
<dbReference type="Gene3D" id="6.10.250.2750">
    <property type="match status" value="1"/>
</dbReference>